<evidence type="ECO:0000256" key="2">
    <source>
        <dbReference type="ARBA" id="ARBA00022553"/>
    </source>
</evidence>
<comment type="caution">
    <text evidence="4">The sequence shown here is derived from an EMBL/GenBank/DDBJ whole genome shotgun (WGS) entry which is preliminary data.</text>
</comment>
<dbReference type="AlphaFoldDB" id="A0A1F6C216"/>
<dbReference type="InterPro" id="IPR036736">
    <property type="entry name" value="ACP-like_sf"/>
</dbReference>
<proteinExistence type="predicted"/>
<name>A0A1F6C216_HANXR</name>
<evidence type="ECO:0000259" key="3">
    <source>
        <dbReference type="PROSITE" id="PS50075"/>
    </source>
</evidence>
<organism evidence="4 5">
    <name type="scientific">Handelsmanbacteria sp. (strain RIFCSPLOWO2_12_FULL_64_10)</name>
    <dbReference type="NCBI Taxonomy" id="1817868"/>
    <lineage>
        <taxon>Bacteria</taxon>
        <taxon>Candidatus Handelsmaniibacteriota</taxon>
    </lineage>
</organism>
<dbReference type="InterPro" id="IPR009081">
    <property type="entry name" value="PP-bd_ACP"/>
</dbReference>
<evidence type="ECO:0000313" key="4">
    <source>
        <dbReference type="EMBL" id="OGG43234.1"/>
    </source>
</evidence>
<keyword evidence="2" id="KW-0597">Phosphoprotein</keyword>
<dbReference type="SUPFAM" id="SSF47336">
    <property type="entry name" value="ACP-like"/>
    <property type="match status" value="1"/>
</dbReference>
<dbReference type="Proteomes" id="UP000178606">
    <property type="component" value="Unassembled WGS sequence"/>
</dbReference>
<evidence type="ECO:0000313" key="5">
    <source>
        <dbReference type="Proteomes" id="UP000178606"/>
    </source>
</evidence>
<reference evidence="4 5" key="1">
    <citation type="journal article" date="2016" name="Nat. Commun.">
        <title>Thousands of microbial genomes shed light on interconnected biogeochemical processes in an aquifer system.</title>
        <authorList>
            <person name="Anantharaman K."/>
            <person name="Brown C.T."/>
            <person name="Hug L.A."/>
            <person name="Sharon I."/>
            <person name="Castelle C.J."/>
            <person name="Probst A.J."/>
            <person name="Thomas B.C."/>
            <person name="Singh A."/>
            <person name="Wilkins M.J."/>
            <person name="Karaoz U."/>
            <person name="Brodie E.L."/>
            <person name="Williams K.H."/>
            <person name="Hubbard S.S."/>
            <person name="Banfield J.F."/>
        </authorList>
    </citation>
    <scope>NUCLEOTIDE SEQUENCE [LARGE SCALE GENOMIC DNA]</scope>
    <source>
        <strain evidence="5">RIFCSPLOWO2_12_FULL_64_10</strain>
    </source>
</reference>
<accession>A0A1F6C216</accession>
<dbReference type="GO" id="GO:0000036">
    <property type="term" value="F:acyl carrier activity"/>
    <property type="evidence" value="ECO:0007669"/>
    <property type="project" value="TreeGrafter"/>
</dbReference>
<dbReference type="PANTHER" id="PTHR20863">
    <property type="entry name" value="ACYL CARRIER PROTEIN"/>
    <property type="match status" value="1"/>
</dbReference>
<gene>
    <name evidence="4" type="ORF">A3F84_21565</name>
</gene>
<sequence>MKERVYQVVSQVLKVRPEEIQEAHSFTADLGAESVQSIELMAGFEEAFDIEMDEDEALRVQNVEGAIDFIARYVN</sequence>
<dbReference type="InterPro" id="IPR003231">
    <property type="entry name" value="ACP"/>
</dbReference>
<dbReference type="Gene3D" id="1.10.1200.10">
    <property type="entry name" value="ACP-like"/>
    <property type="match status" value="1"/>
</dbReference>
<dbReference type="PROSITE" id="PS50075">
    <property type="entry name" value="CARRIER"/>
    <property type="match status" value="1"/>
</dbReference>
<dbReference type="EMBL" id="MFKF01000441">
    <property type="protein sequence ID" value="OGG43234.1"/>
    <property type="molecule type" value="Genomic_DNA"/>
</dbReference>
<keyword evidence="1" id="KW-0596">Phosphopantetheine</keyword>
<dbReference type="GO" id="GO:0000035">
    <property type="term" value="F:acyl binding"/>
    <property type="evidence" value="ECO:0007669"/>
    <property type="project" value="TreeGrafter"/>
</dbReference>
<protein>
    <recommendedName>
        <fullName evidence="3">Carrier domain-containing protein</fullName>
    </recommendedName>
</protein>
<feature type="domain" description="Carrier" evidence="3">
    <location>
        <begin position="1"/>
        <end position="74"/>
    </location>
</feature>
<dbReference type="PANTHER" id="PTHR20863:SF76">
    <property type="entry name" value="CARRIER DOMAIN-CONTAINING PROTEIN"/>
    <property type="match status" value="1"/>
</dbReference>
<evidence type="ECO:0000256" key="1">
    <source>
        <dbReference type="ARBA" id="ARBA00022450"/>
    </source>
</evidence>
<dbReference type="Pfam" id="PF00550">
    <property type="entry name" value="PP-binding"/>
    <property type="match status" value="1"/>
</dbReference>